<dbReference type="GO" id="GO:0031966">
    <property type="term" value="C:mitochondrial membrane"/>
    <property type="evidence" value="ECO:0007669"/>
    <property type="project" value="UniProtKB-SubCell"/>
</dbReference>
<feature type="transmembrane region" description="Helical" evidence="11">
    <location>
        <begin position="200"/>
        <end position="217"/>
    </location>
</feature>
<keyword evidence="3 10" id="KW-0813">Transport</keyword>
<evidence type="ECO:0000256" key="6">
    <source>
        <dbReference type="ARBA" id="ARBA00022989"/>
    </source>
</evidence>
<dbReference type="Proteomes" id="UP000623467">
    <property type="component" value="Unassembled WGS sequence"/>
</dbReference>
<dbReference type="PROSITE" id="PS50920">
    <property type="entry name" value="SOLCAR"/>
    <property type="match status" value="2"/>
</dbReference>
<dbReference type="OrthoDB" id="2954405at2759"/>
<dbReference type="InterPro" id="IPR050567">
    <property type="entry name" value="Mitochondrial_Carrier"/>
</dbReference>
<accession>A0A8H6XJS3</accession>
<organism evidence="12 13">
    <name type="scientific">Mycena sanguinolenta</name>
    <dbReference type="NCBI Taxonomy" id="230812"/>
    <lineage>
        <taxon>Eukaryota</taxon>
        <taxon>Fungi</taxon>
        <taxon>Dikarya</taxon>
        <taxon>Basidiomycota</taxon>
        <taxon>Agaricomycotina</taxon>
        <taxon>Agaricomycetes</taxon>
        <taxon>Agaricomycetidae</taxon>
        <taxon>Agaricales</taxon>
        <taxon>Marasmiineae</taxon>
        <taxon>Mycenaceae</taxon>
        <taxon>Mycena</taxon>
    </lineage>
</organism>
<dbReference type="Gene3D" id="1.50.40.10">
    <property type="entry name" value="Mitochondrial carrier domain"/>
    <property type="match status" value="1"/>
</dbReference>
<reference evidence="12" key="1">
    <citation type="submission" date="2020-05" db="EMBL/GenBank/DDBJ databases">
        <title>Mycena genomes resolve the evolution of fungal bioluminescence.</title>
        <authorList>
            <person name="Tsai I.J."/>
        </authorList>
    </citation>
    <scope>NUCLEOTIDE SEQUENCE</scope>
    <source>
        <strain evidence="12">160909Yilan</strain>
    </source>
</reference>
<proteinExistence type="inferred from homology"/>
<keyword evidence="7" id="KW-0496">Mitochondrion</keyword>
<evidence type="ECO:0000256" key="10">
    <source>
        <dbReference type="RuleBase" id="RU000488"/>
    </source>
</evidence>
<sequence>MPFNVYFIPLVFVVGALAAAIVLPFQSVLVRFRTNYTPKRVQLETEQSAAEYSYWNYTYFKMAKRVFQIEGIAGFFKGFWLLYMILITIVLVLFGGYAIITEISGLNTWASRNIQIMTVICYTGNITLLIPARVMLDRLIVAPYNPFSRRRLSNLTLYPPGIIQATLLSCLIGSFIGGPFSWLVLQMLPPPLSTAFITRYIRLLMLIIVLNPLEVIISRLAVQGSHNVDATEIVIPAPETVVKLRDEQEEEDYKGVIDCLQKICKEEGWLALYRGWWNMFLVGTYYIY</sequence>
<feature type="transmembrane region" description="Helical" evidence="11">
    <location>
        <begin position="112"/>
        <end position="136"/>
    </location>
</feature>
<keyword evidence="8 9" id="KW-0472">Membrane</keyword>
<evidence type="ECO:0000313" key="12">
    <source>
        <dbReference type="EMBL" id="KAF7341615.1"/>
    </source>
</evidence>
<evidence type="ECO:0000256" key="9">
    <source>
        <dbReference type="PROSITE-ProRule" id="PRU00282"/>
    </source>
</evidence>
<evidence type="ECO:0000256" key="3">
    <source>
        <dbReference type="ARBA" id="ARBA00022448"/>
    </source>
</evidence>
<keyword evidence="6 11" id="KW-1133">Transmembrane helix</keyword>
<feature type="repeat" description="Solcar" evidence="9">
    <location>
        <begin position="218"/>
        <end position="288"/>
    </location>
</feature>
<evidence type="ECO:0000256" key="2">
    <source>
        <dbReference type="ARBA" id="ARBA00006375"/>
    </source>
</evidence>
<evidence type="ECO:0000256" key="8">
    <source>
        <dbReference type="ARBA" id="ARBA00023136"/>
    </source>
</evidence>
<protein>
    <submittedName>
        <fullName evidence="12">Mitochondrial carrier</fullName>
    </submittedName>
</protein>
<evidence type="ECO:0000256" key="7">
    <source>
        <dbReference type="ARBA" id="ARBA00023128"/>
    </source>
</evidence>
<evidence type="ECO:0000313" key="13">
    <source>
        <dbReference type="Proteomes" id="UP000623467"/>
    </source>
</evidence>
<dbReference type="PANTHER" id="PTHR45624">
    <property type="entry name" value="MITOCHONDRIAL BASIC AMINO ACIDS TRANSPORTER-RELATED"/>
    <property type="match status" value="1"/>
</dbReference>
<dbReference type="Pfam" id="PF00153">
    <property type="entry name" value="Mito_carr"/>
    <property type="match status" value="2"/>
</dbReference>
<evidence type="ECO:0000256" key="5">
    <source>
        <dbReference type="ARBA" id="ARBA00022737"/>
    </source>
</evidence>
<dbReference type="InterPro" id="IPR023395">
    <property type="entry name" value="MCP_dom_sf"/>
</dbReference>
<name>A0A8H6XJS3_9AGAR</name>
<evidence type="ECO:0000256" key="4">
    <source>
        <dbReference type="ARBA" id="ARBA00022692"/>
    </source>
</evidence>
<dbReference type="AlphaFoldDB" id="A0A8H6XJS3"/>
<keyword evidence="5" id="KW-0677">Repeat</keyword>
<feature type="transmembrane region" description="Helical" evidence="11">
    <location>
        <begin position="6"/>
        <end position="30"/>
    </location>
</feature>
<comment type="similarity">
    <text evidence="2 10">Belongs to the mitochondrial carrier (TC 2.A.29) family.</text>
</comment>
<evidence type="ECO:0000256" key="11">
    <source>
        <dbReference type="SAM" id="Phobius"/>
    </source>
</evidence>
<feature type="repeat" description="Solcar" evidence="9">
    <location>
        <begin position="6"/>
        <end position="103"/>
    </location>
</feature>
<evidence type="ECO:0000256" key="1">
    <source>
        <dbReference type="ARBA" id="ARBA00004225"/>
    </source>
</evidence>
<dbReference type="GO" id="GO:0022857">
    <property type="term" value="F:transmembrane transporter activity"/>
    <property type="evidence" value="ECO:0007669"/>
    <property type="project" value="TreeGrafter"/>
</dbReference>
<comment type="subcellular location">
    <subcellularLocation>
        <location evidence="1">Mitochondrion membrane</location>
        <topology evidence="1">Multi-pass membrane protein</topology>
    </subcellularLocation>
</comment>
<feature type="transmembrane region" description="Helical" evidence="11">
    <location>
        <begin position="157"/>
        <end position="180"/>
    </location>
</feature>
<dbReference type="SUPFAM" id="SSF103506">
    <property type="entry name" value="Mitochondrial carrier"/>
    <property type="match status" value="1"/>
</dbReference>
<dbReference type="InterPro" id="IPR018108">
    <property type="entry name" value="MCP_transmembrane"/>
</dbReference>
<keyword evidence="4 9" id="KW-0812">Transmembrane</keyword>
<keyword evidence="13" id="KW-1185">Reference proteome</keyword>
<feature type="transmembrane region" description="Helical" evidence="11">
    <location>
        <begin position="80"/>
        <end position="100"/>
    </location>
</feature>
<dbReference type="EMBL" id="JACAZH010000027">
    <property type="protein sequence ID" value="KAF7341615.1"/>
    <property type="molecule type" value="Genomic_DNA"/>
</dbReference>
<comment type="caution">
    <text evidence="12">The sequence shown here is derived from an EMBL/GenBank/DDBJ whole genome shotgun (WGS) entry which is preliminary data.</text>
</comment>
<gene>
    <name evidence="12" type="ORF">MSAN_02058900</name>
</gene>